<proteinExistence type="inferred from homology"/>
<dbReference type="InterPro" id="IPR029063">
    <property type="entry name" value="SAM-dependent_MTases_sf"/>
</dbReference>
<dbReference type="PANTHER" id="PTHR12753:SF0">
    <property type="entry name" value="ALPHA N-TERMINAL PROTEIN METHYLTRANSFERASE 1"/>
    <property type="match status" value="1"/>
</dbReference>
<reference evidence="12" key="2">
    <citation type="submission" date="2020-05" db="EMBL/GenBank/DDBJ databases">
        <authorList>
            <person name="Kim H.-S."/>
            <person name="Proctor R.H."/>
            <person name="Brown D.W."/>
        </authorList>
    </citation>
    <scope>NUCLEOTIDE SEQUENCE</scope>
    <source>
        <strain evidence="12">NRRL 20472</strain>
    </source>
</reference>
<dbReference type="PANTHER" id="PTHR12753">
    <property type="entry name" value="AD-003 - RELATED"/>
    <property type="match status" value="1"/>
</dbReference>
<evidence type="ECO:0000256" key="2">
    <source>
        <dbReference type="ARBA" id="ARBA00022603"/>
    </source>
</evidence>
<sequence length="231" mass="25476">MSESNNVPAPDSLISFDEGKKYWESIDADVNGMLGGIPSVTRVDLQGSKTFLARLGIGIKTGRKLVPRALEGGAGIGRVTNGLLLNVAEKVDIIEPIAKFTASLEGNPSVEQIFNVGLQSWQPQEGIKYDLIWTQWCVGHLTDDQLIEYFERCKSALEPEGIMVVKENLSTFGEDQFDELDSSVTREDSKFLALFEQAGLDVVRSDLQRGFPDVDGRPLLPVKMYGLKPKE</sequence>
<dbReference type="Pfam" id="PF05891">
    <property type="entry name" value="Methyltransf_PK"/>
    <property type="match status" value="1"/>
</dbReference>
<feature type="binding site" evidence="11">
    <location>
        <position position="73"/>
    </location>
    <ligand>
        <name>S-adenosyl-L-methionine</name>
        <dbReference type="ChEBI" id="CHEBI:59789"/>
    </ligand>
</feature>
<dbReference type="GO" id="GO:0071885">
    <property type="term" value="F:N-terminal protein N-methyltransferase activity"/>
    <property type="evidence" value="ECO:0007669"/>
    <property type="project" value="UniProtKB-EC"/>
</dbReference>
<feature type="binding site" evidence="11">
    <location>
        <position position="78"/>
    </location>
    <ligand>
        <name>S-adenosyl-L-methionine</name>
        <dbReference type="ChEBI" id="CHEBI:59789"/>
    </ligand>
</feature>
<keyword evidence="13" id="KW-1185">Reference proteome</keyword>
<evidence type="ECO:0000256" key="4">
    <source>
        <dbReference type="ARBA" id="ARBA00022691"/>
    </source>
</evidence>
<dbReference type="Proteomes" id="UP000622797">
    <property type="component" value="Unassembled WGS sequence"/>
</dbReference>
<feature type="binding site" evidence="11">
    <location>
        <position position="135"/>
    </location>
    <ligand>
        <name>S-adenosyl-L-methionine</name>
        <dbReference type="ChEBI" id="CHEBI:59789"/>
    </ligand>
</feature>
<evidence type="ECO:0000256" key="3">
    <source>
        <dbReference type="ARBA" id="ARBA00022679"/>
    </source>
</evidence>
<comment type="catalytic activity">
    <reaction evidence="8">
        <text>N-terminal L-seryl-L-prolyl-L-lysyl-[protein] + 3 S-adenosyl-L-methionine = N-terminal N,N,N-trimethyl-L-seryl-L-prolyl-L-lysyl-[protein] + 3 S-adenosyl-L-homocysteine + 3 H(+)</text>
        <dbReference type="Rhea" id="RHEA:54724"/>
        <dbReference type="Rhea" id="RHEA-COMP:13789"/>
        <dbReference type="Rhea" id="RHEA-COMP:13973"/>
        <dbReference type="ChEBI" id="CHEBI:15378"/>
        <dbReference type="ChEBI" id="CHEBI:57856"/>
        <dbReference type="ChEBI" id="CHEBI:59789"/>
        <dbReference type="ChEBI" id="CHEBI:138061"/>
        <dbReference type="ChEBI" id="CHEBI:138317"/>
        <dbReference type="EC" id="2.1.1.244"/>
    </reaction>
</comment>
<keyword evidence="2" id="KW-0489">Methyltransferase</keyword>
<comment type="caution">
    <text evidence="12">The sequence shown here is derived from an EMBL/GenBank/DDBJ whole genome shotgun (WGS) entry which is preliminary data.</text>
</comment>
<accession>A0A8H4XCJ9</accession>
<keyword evidence="4 11" id="KW-0949">S-adenosyl-L-methionine</keyword>
<dbReference type="EC" id="2.1.1.244" evidence="5"/>
<dbReference type="EMBL" id="JABEXW010000169">
    <property type="protein sequence ID" value="KAF4969214.1"/>
    <property type="molecule type" value="Genomic_DNA"/>
</dbReference>
<evidence type="ECO:0000256" key="8">
    <source>
        <dbReference type="ARBA" id="ARBA00047306"/>
    </source>
</evidence>
<dbReference type="GO" id="GO:0005737">
    <property type="term" value="C:cytoplasm"/>
    <property type="evidence" value="ECO:0007669"/>
    <property type="project" value="TreeGrafter"/>
</dbReference>
<dbReference type="PIRSF" id="PIRSF016958">
    <property type="entry name" value="DUF858_MeTrfase_lik"/>
    <property type="match status" value="1"/>
</dbReference>
<dbReference type="GO" id="GO:0032259">
    <property type="term" value="P:methylation"/>
    <property type="evidence" value="ECO:0007669"/>
    <property type="project" value="UniProtKB-KW"/>
</dbReference>
<organism evidence="12 13">
    <name type="scientific">Fusarium sarcochroum</name>
    <dbReference type="NCBI Taxonomy" id="1208366"/>
    <lineage>
        <taxon>Eukaryota</taxon>
        <taxon>Fungi</taxon>
        <taxon>Dikarya</taxon>
        <taxon>Ascomycota</taxon>
        <taxon>Pezizomycotina</taxon>
        <taxon>Sordariomycetes</taxon>
        <taxon>Hypocreomycetidae</taxon>
        <taxon>Hypocreales</taxon>
        <taxon>Nectriaceae</taxon>
        <taxon>Fusarium</taxon>
        <taxon>Fusarium lateritium species complex</taxon>
    </lineage>
</organism>
<feature type="binding site" evidence="11">
    <location>
        <begin position="118"/>
        <end position="119"/>
    </location>
    <ligand>
        <name>S-adenosyl-L-methionine</name>
        <dbReference type="ChEBI" id="CHEBI:59789"/>
    </ligand>
</feature>
<reference evidence="12" key="1">
    <citation type="journal article" date="2020" name="BMC Genomics">
        <title>Correction to: Identification and distribution of gene clusters required for synthesis of sphingolipid metabolism inhibitors in diverse species of the filamentous fungus Fusarium.</title>
        <authorList>
            <person name="Kim H.S."/>
            <person name="Lohmar J.M."/>
            <person name="Busman M."/>
            <person name="Brown D.W."/>
            <person name="Naumann T.A."/>
            <person name="Divon H.H."/>
            <person name="Lysoe E."/>
            <person name="Uhlig S."/>
            <person name="Proctor R.H."/>
        </authorList>
    </citation>
    <scope>NUCLEOTIDE SEQUENCE</scope>
    <source>
        <strain evidence="12">NRRL 20472</strain>
    </source>
</reference>
<comment type="similarity">
    <text evidence="1">Belongs to the methyltransferase superfamily. NTM1 family.</text>
</comment>
<evidence type="ECO:0000313" key="13">
    <source>
        <dbReference type="Proteomes" id="UP000622797"/>
    </source>
</evidence>
<evidence type="ECO:0000256" key="9">
    <source>
        <dbReference type="ARBA" id="ARBA00047885"/>
    </source>
</evidence>
<evidence type="ECO:0000256" key="10">
    <source>
        <dbReference type="ARBA" id="ARBA00048167"/>
    </source>
</evidence>
<comment type="catalytic activity">
    <reaction evidence="10">
        <text>N-terminal L-alanyl-L-prolyl-L-lysyl-[protein] + 3 S-adenosyl-L-methionine = N-terminal N,N,N-trimethyl-L-alanyl-L-prolyl-L-lysyl-[protein] + 3 S-adenosyl-L-homocysteine + 3 H(+)</text>
        <dbReference type="Rhea" id="RHEA:54712"/>
        <dbReference type="Rhea" id="RHEA-COMP:13785"/>
        <dbReference type="Rhea" id="RHEA-COMP:13971"/>
        <dbReference type="ChEBI" id="CHEBI:15378"/>
        <dbReference type="ChEBI" id="CHEBI:57856"/>
        <dbReference type="ChEBI" id="CHEBI:59789"/>
        <dbReference type="ChEBI" id="CHEBI:138057"/>
        <dbReference type="ChEBI" id="CHEBI:138315"/>
        <dbReference type="EC" id="2.1.1.244"/>
    </reaction>
</comment>
<name>A0A8H4XCJ9_9HYPO</name>
<dbReference type="Gene3D" id="3.40.50.150">
    <property type="entry name" value="Vaccinia Virus protein VP39"/>
    <property type="match status" value="1"/>
</dbReference>
<dbReference type="SUPFAM" id="SSF53335">
    <property type="entry name" value="S-adenosyl-L-methionine-dependent methyltransferases"/>
    <property type="match status" value="1"/>
</dbReference>
<evidence type="ECO:0000256" key="1">
    <source>
        <dbReference type="ARBA" id="ARBA00009059"/>
    </source>
</evidence>
<evidence type="ECO:0000256" key="6">
    <source>
        <dbReference type="ARBA" id="ARBA00039449"/>
    </source>
</evidence>
<dbReference type="AlphaFoldDB" id="A0A8H4XCJ9"/>
<protein>
    <recommendedName>
        <fullName evidence="6">Alpha N-terminal protein methyltransferase 1</fullName>
        <ecNumber evidence="5">2.1.1.244</ecNumber>
    </recommendedName>
    <alternativeName>
        <fullName evidence="7">X-Pro-Lys N-terminal protein methyltransferase 1</fullName>
    </alternativeName>
</protein>
<dbReference type="OrthoDB" id="1298661at2759"/>
<evidence type="ECO:0000256" key="5">
    <source>
        <dbReference type="ARBA" id="ARBA00039112"/>
    </source>
</evidence>
<evidence type="ECO:0000256" key="7">
    <source>
        <dbReference type="ARBA" id="ARBA00043129"/>
    </source>
</evidence>
<evidence type="ECO:0000313" key="12">
    <source>
        <dbReference type="EMBL" id="KAF4969214.1"/>
    </source>
</evidence>
<keyword evidence="3" id="KW-0808">Transferase</keyword>
<evidence type="ECO:0000256" key="11">
    <source>
        <dbReference type="PIRSR" id="PIRSR016958-1"/>
    </source>
</evidence>
<dbReference type="InterPro" id="IPR008576">
    <property type="entry name" value="MeTrfase_NTM1"/>
</dbReference>
<comment type="catalytic activity">
    <reaction evidence="9">
        <text>N-terminal L-prolyl-L-prolyl-L-lysyl-[protein] + 2 S-adenosyl-L-methionine = N-terminal N,N-dimethyl-L-prolyl-L-prolyl-L-lysyl-[protein] + 2 S-adenosyl-L-homocysteine + 2 H(+)</text>
        <dbReference type="Rhea" id="RHEA:54736"/>
        <dbReference type="Rhea" id="RHEA-COMP:13787"/>
        <dbReference type="Rhea" id="RHEA-COMP:13974"/>
        <dbReference type="ChEBI" id="CHEBI:15378"/>
        <dbReference type="ChEBI" id="CHEBI:57856"/>
        <dbReference type="ChEBI" id="CHEBI:59789"/>
        <dbReference type="ChEBI" id="CHEBI:138059"/>
        <dbReference type="ChEBI" id="CHEBI:138318"/>
        <dbReference type="EC" id="2.1.1.244"/>
    </reaction>
</comment>
<gene>
    <name evidence="12" type="ORF">FSARC_3517</name>
</gene>